<dbReference type="EMBL" id="CH954181">
    <property type="protein sequence ID" value="EDV48535.1"/>
    <property type="molecule type" value="Genomic_DNA"/>
</dbReference>
<evidence type="ECO:0000256" key="2">
    <source>
        <dbReference type="SAM" id="MobiDB-lite"/>
    </source>
</evidence>
<dbReference type="PROSITE" id="PS50082">
    <property type="entry name" value="WD_REPEATS_2"/>
    <property type="match status" value="1"/>
</dbReference>
<evidence type="ECO:0000313" key="3">
    <source>
        <dbReference type="EMBL" id="EDV48535.1"/>
    </source>
</evidence>
<dbReference type="HOGENOM" id="CLU_077785_0_0_1"/>
<organism evidence="3 4">
    <name type="scientific">Drosophila erecta</name>
    <name type="common">Fruit fly</name>
    <dbReference type="NCBI Taxonomy" id="7220"/>
    <lineage>
        <taxon>Eukaryota</taxon>
        <taxon>Metazoa</taxon>
        <taxon>Ecdysozoa</taxon>
        <taxon>Arthropoda</taxon>
        <taxon>Hexapoda</taxon>
        <taxon>Insecta</taxon>
        <taxon>Pterygota</taxon>
        <taxon>Neoptera</taxon>
        <taxon>Endopterygota</taxon>
        <taxon>Diptera</taxon>
        <taxon>Brachycera</taxon>
        <taxon>Muscomorpha</taxon>
        <taxon>Ephydroidea</taxon>
        <taxon>Drosophilidae</taxon>
        <taxon>Drosophila</taxon>
        <taxon>Sophophora</taxon>
    </lineage>
</organism>
<dbReference type="Pfam" id="PF00400">
    <property type="entry name" value="WD40"/>
    <property type="match status" value="3"/>
</dbReference>
<sequence>MDEKGCTQSDSKQQMANNARIEHTSSEGHEGDATCVAYFDGQLFSGGADGKIRIWSPELQLLASVNAHEAYIYCMAINQHGKVYSSSCDGQVHFMLPPYGDESVQELFRCDDAIQAMYCDGSVLYTGDDKGVVTTWTNDRMLFKYSLVEEVKSLAGEQNLIYTVRDLDVVVSQVAEGKSGKYSNKAVIPGKSPLLLLGPLVDGKRSYLAFPDRSGMGLQLVNNLSQQQFSQIWQLPDCHEWIVNALCGNDAYLYSGGYDKKVKGWTDLGAGKPKALGEVEVGSCVNSICCGANNTVYIASSDGYIRSAKFV</sequence>
<dbReference type="PANTHER" id="PTHR22844">
    <property type="entry name" value="F-BOX AND WD40 DOMAIN PROTEIN"/>
    <property type="match status" value="1"/>
</dbReference>
<dbReference type="SUPFAM" id="SSF50978">
    <property type="entry name" value="WD40 repeat-like"/>
    <property type="match status" value="1"/>
</dbReference>
<dbReference type="Proteomes" id="UP000008711">
    <property type="component" value="Unassembled WGS sequence"/>
</dbReference>
<dbReference type="OMA" id="DNKVKGW"/>
<dbReference type="OrthoDB" id="6262491at2759"/>
<dbReference type="InterPro" id="IPR036322">
    <property type="entry name" value="WD40_repeat_dom_sf"/>
</dbReference>
<dbReference type="AlphaFoldDB" id="B3P383"/>
<evidence type="ECO:0000256" key="1">
    <source>
        <dbReference type="PROSITE-ProRule" id="PRU00221"/>
    </source>
</evidence>
<dbReference type="InterPro" id="IPR045182">
    <property type="entry name" value="JINGUBANG-like"/>
</dbReference>
<dbReference type="PhylomeDB" id="B3P383"/>
<dbReference type="InterPro" id="IPR015943">
    <property type="entry name" value="WD40/YVTN_repeat-like_dom_sf"/>
</dbReference>
<dbReference type="PANTHER" id="PTHR22844:SF387">
    <property type="entry name" value="F3I6.5 PROTEIN"/>
    <property type="match status" value="1"/>
</dbReference>
<accession>B3P383</accession>
<name>B3P383_DROER</name>
<dbReference type="Gene3D" id="2.130.10.10">
    <property type="entry name" value="YVTN repeat-like/Quinoprotein amine dehydrogenase"/>
    <property type="match status" value="1"/>
</dbReference>
<keyword evidence="4" id="KW-1185">Reference proteome</keyword>
<feature type="compositionally biased region" description="Polar residues" evidence="2">
    <location>
        <begin position="1"/>
        <end position="17"/>
    </location>
</feature>
<reference evidence="3 4" key="2">
    <citation type="journal article" date="2008" name="Bioinformatics">
        <title>Assembly reconciliation.</title>
        <authorList>
            <person name="Zimin A.V."/>
            <person name="Smith D.R."/>
            <person name="Sutton G."/>
            <person name="Yorke J.A."/>
        </authorList>
    </citation>
    <scope>NUCLEOTIDE SEQUENCE [LARGE SCALE GENOMIC DNA]</scope>
    <source>
        <strain evidence="3 4">TSC#14021-0224.01</strain>
    </source>
</reference>
<feature type="repeat" description="WD" evidence="1">
    <location>
        <begin position="26"/>
        <end position="56"/>
    </location>
</feature>
<feature type="region of interest" description="Disordered" evidence="2">
    <location>
        <begin position="1"/>
        <end position="28"/>
    </location>
</feature>
<dbReference type="KEGG" id="der:6554067"/>
<dbReference type="InterPro" id="IPR001680">
    <property type="entry name" value="WD40_rpt"/>
</dbReference>
<dbReference type="SMART" id="SM00320">
    <property type="entry name" value="WD40"/>
    <property type="match status" value="4"/>
</dbReference>
<evidence type="ECO:0000313" key="4">
    <source>
        <dbReference type="Proteomes" id="UP000008711"/>
    </source>
</evidence>
<dbReference type="eggNOG" id="ENOG502R4WU">
    <property type="taxonomic scope" value="Eukaryota"/>
</dbReference>
<proteinExistence type="predicted"/>
<reference evidence="3 4" key="1">
    <citation type="journal article" date="2007" name="Nature">
        <title>Evolution of genes and genomes on the Drosophila phylogeny.</title>
        <authorList>
            <consortium name="Drosophila 12 Genomes Consortium"/>
            <person name="Clark A.G."/>
            <person name="Eisen M.B."/>
            <person name="Smith D.R."/>
            <person name="Bergman C.M."/>
            <person name="Oliver B."/>
            <person name="Markow T.A."/>
            <person name="Kaufman T.C."/>
            <person name="Kellis M."/>
            <person name="Gelbart W."/>
            <person name="Iyer V.N."/>
            <person name="Pollard D.A."/>
            <person name="Sackton T.B."/>
            <person name="Larracuente A.M."/>
            <person name="Singh N.D."/>
            <person name="Abad J.P."/>
            <person name="Abt D.N."/>
            <person name="Adryan B."/>
            <person name="Aguade M."/>
            <person name="Akashi H."/>
            <person name="Anderson W.W."/>
            <person name="Aquadro C.F."/>
            <person name="Ardell D.H."/>
            <person name="Arguello R."/>
            <person name="Artieri C.G."/>
            <person name="Barbash D.A."/>
            <person name="Barker D."/>
            <person name="Barsanti P."/>
            <person name="Batterham P."/>
            <person name="Batzoglou S."/>
            <person name="Begun D."/>
            <person name="Bhutkar A."/>
            <person name="Blanco E."/>
            <person name="Bosak S.A."/>
            <person name="Bradley R.K."/>
            <person name="Brand A.D."/>
            <person name="Brent M.R."/>
            <person name="Brooks A.N."/>
            <person name="Brown R.H."/>
            <person name="Butlin R.K."/>
            <person name="Caggese C."/>
            <person name="Calvi B.R."/>
            <person name="Bernardo de Carvalho A."/>
            <person name="Caspi A."/>
            <person name="Castrezana S."/>
            <person name="Celniker S.E."/>
            <person name="Chang J.L."/>
            <person name="Chapple C."/>
            <person name="Chatterji S."/>
            <person name="Chinwalla A."/>
            <person name="Civetta A."/>
            <person name="Clifton S.W."/>
            <person name="Comeron J.M."/>
            <person name="Costello J.C."/>
            <person name="Coyne J.A."/>
            <person name="Daub J."/>
            <person name="David R.G."/>
            <person name="Delcher A.L."/>
            <person name="Delehaunty K."/>
            <person name="Do C.B."/>
            <person name="Ebling H."/>
            <person name="Edwards K."/>
            <person name="Eickbush T."/>
            <person name="Evans J.D."/>
            <person name="Filipski A."/>
            <person name="Findeiss S."/>
            <person name="Freyhult E."/>
            <person name="Fulton L."/>
            <person name="Fulton R."/>
            <person name="Garcia A.C."/>
            <person name="Gardiner A."/>
            <person name="Garfield D.A."/>
            <person name="Garvin B.E."/>
            <person name="Gibson G."/>
            <person name="Gilbert D."/>
            <person name="Gnerre S."/>
            <person name="Godfrey J."/>
            <person name="Good R."/>
            <person name="Gotea V."/>
            <person name="Gravely B."/>
            <person name="Greenberg A.J."/>
            <person name="Griffiths-Jones S."/>
            <person name="Gross S."/>
            <person name="Guigo R."/>
            <person name="Gustafson E.A."/>
            <person name="Haerty W."/>
            <person name="Hahn M.W."/>
            <person name="Halligan D.L."/>
            <person name="Halpern A.L."/>
            <person name="Halter G.M."/>
            <person name="Han M.V."/>
            <person name="Heger A."/>
            <person name="Hillier L."/>
            <person name="Hinrichs A.S."/>
            <person name="Holmes I."/>
            <person name="Hoskins R.A."/>
            <person name="Hubisz M.J."/>
            <person name="Hultmark D."/>
            <person name="Huntley M.A."/>
            <person name="Jaffe D.B."/>
            <person name="Jagadeeshan S."/>
            <person name="Jeck W.R."/>
            <person name="Johnson J."/>
            <person name="Jones C.D."/>
            <person name="Jordan W.C."/>
            <person name="Karpen G.H."/>
            <person name="Kataoka E."/>
            <person name="Keightley P.D."/>
            <person name="Kheradpour P."/>
            <person name="Kirkness E.F."/>
            <person name="Koerich L.B."/>
            <person name="Kristiansen K."/>
            <person name="Kudrna D."/>
            <person name="Kulathinal R.J."/>
            <person name="Kumar S."/>
            <person name="Kwok R."/>
            <person name="Lander E."/>
            <person name="Langley C.H."/>
            <person name="Lapoint R."/>
            <person name="Lazzaro B.P."/>
            <person name="Lee S.J."/>
            <person name="Levesque L."/>
            <person name="Li R."/>
            <person name="Lin C.F."/>
            <person name="Lin M.F."/>
            <person name="Lindblad-Toh K."/>
            <person name="Llopart A."/>
            <person name="Long M."/>
            <person name="Low L."/>
            <person name="Lozovsky E."/>
            <person name="Lu J."/>
            <person name="Luo M."/>
            <person name="Machado C.A."/>
            <person name="Makalowski W."/>
            <person name="Marzo M."/>
            <person name="Matsuda M."/>
            <person name="Matzkin L."/>
            <person name="McAllister B."/>
            <person name="McBride C.S."/>
            <person name="McKernan B."/>
            <person name="McKernan K."/>
            <person name="Mendez-Lago M."/>
            <person name="Minx P."/>
            <person name="Mollenhauer M.U."/>
            <person name="Montooth K."/>
            <person name="Mount S.M."/>
            <person name="Mu X."/>
            <person name="Myers E."/>
            <person name="Negre B."/>
            <person name="Newfeld S."/>
            <person name="Nielsen R."/>
            <person name="Noor M.A."/>
            <person name="O'Grady P."/>
            <person name="Pachter L."/>
            <person name="Papaceit M."/>
            <person name="Parisi M.J."/>
            <person name="Parisi M."/>
            <person name="Parts L."/>
            <person name="Pedersen J.S."/>
            <person name="Pesole G."/>
            <person name="Phillippy A.M."/>
            <person name="Ponting C.P."/>
            <person name="Pop M."/>
            <person name="Porcelli D."/>
            <person name="Powell J.R."/>
            <person name="Prohaska S."/>
            <person name="Pruitt K."/>
            <person name="Puig M."/>
            <person name="Quesneville H."/>
            <person name="Ram K.R."/>
            <person name="Rand D."/>
            <person name="Rasmussen M.D."/>
            <person name="Reed L.K."/>
            <person name="Reenan R."/>
            <person name="Reily A."/>
            <person name="Remington K.A."/>
            <person name="Rieger T.T."/>
            <person name="Ritchie M.G."/>
            <person name="Robin C."/>
            <person name="Rogers Y.H."/>
            <person name="Rohde C."/>
            <person name="Rozas J."/>
            <person name="Rubenfield M.J."/>
            <person name="Ruiz A."/>
            <person name="Russo S."/>
            <person name="Salzberg S.L."/>
            <person name="Sanchez-Gracia A."/>
            <person name="Saranga D.J."/>
            <person name="Sato H."/>
            <person name="Schaeffer S.W."/>
            <person name="Schatz M.C."/>
            <person name="Schlenke T."/>
            <person name="Schwartz R."/>
            <person name="Segarra C."/>
            <person name="Singh R.S."/>
            <person name="Sirot L."/>
            <person name="Sirota M."/>
            <person name="Sisneros N.B."/>
            <person name="Smith C.D."/>
            <person name="Smith T.F."/>
            <person name="Spieth J."/>
            <person name="Stage D.E."/>
            <person name="Stark A."/>
            <person name="Stephan W."/>
            <person name="Strausberg R.L."/>
            <person name="Strempel S."/>
            <person name="Sturgill D."/>
            <person name="Sutton G."/>
            <person name="Sutton G.G."/>
            <person name="Tao W."/>
            <person name="Teichmann S."/>
            <person name="Tobari Y.N."/>
            <person name="Tomimura Y."/>
            <person name="Tsolas J.M."/>
            <person name="Valente V.L."/>
            <person name="Venter E."/>
            <person name="Venter J.C."/>
            <person name="Vicario S."/>
            <person name="Vieira F.G."/>
            <person name="Vilella A.J."/>
            <person name="Villasante A."/>
            <person name="Walenz B."/>
            <person name="Wang J."/>
            <person name="Wasserman M."/>
            <person name="Watts T."/>
            <person name="Wilson D."/>
            <person name="Wilson R.K."/>
            <person name="Wing R.A."/>
            <person name="Wolfner M.F."/>
            <person name="Wong A."/>
            <person name="Wong G.K."/>
            <person name="Wu C.I."/>
            <person name="Wu G."/>
            <person name="Yamamoto D."/>
            <person name="Yang H.P."/>
            <person name="Yang S.P."/>
            <person name="Yorke J.A."/>
            <person name="Yoshida K."/>
            <person name="Zdobnov E."/>
            <person name="Zhang P."/>
            <person name="Zhang Y."/>
            <person name="Zimin A.V."/>
            <person name="Baldwin J."/>
            <person name="Abdouelleil A."/>
            <person name="Abdulkadir J."/>
            <person name="Abebe A."/>
            <person name="Abera B."/>
            <person name="Abreu J."/>
            <person name="Acer S.C."/>
            <person name="Aftuck L."/>
            <person name="Alexander A."/>
            <person name="An P."/>
            <person name="Anderson E."/>
            <person name="Anderson S."/>
            <person name="Arachi H."/>
            <person name="Azer M."/>
            <person name="Bachantsang P."/>
            <person name="Barry A."/>
            <person name="Bayul T."/>
            <person name="Berlin A."/>
            <person name="Bessette D."/>
            <person name="Bloom T."/>
            <person name="Blye J."/>
            <person name="Boguslavskiy L."/>
            <person name="Bonnet C."/>
            <person name="Boukhgalter B."/>
            <person name="Bourzgui I."/>
            <person name="Brown A."/>
            <person name="Cahill P."/>
            <person name="Channer S."/>
            <person name="Cheshatsang Y."/>
            <person name="Chuda L."/>
            <person name="Citroen M."/>
            <person name="Collymore A."/>
            <person name="Cooke P."/>
            <person name="Costello M."/>
            <person name="D'Aco K."/>
            <person name="Daza R."/>
            <person name="De Haan G."/>
            <person name="DeGray S."/>
            <person name="DeMaso C."/>
            <person name="Dhargay N."/>
            <person name="Dooley K."/>
            <person name="Dooley E."/>
            <person name="Doricent M."/>
            <person name="Dorje P."/>
            <person name="Dorjee K."/>
            <person name="Dupes A."/>
            <person name="Elong R."/>
            <person name="Falk J."/>
            <person name="Farina A."/>
            <person name="Faro S."/>
            <person name="Ferguson D."/>
            <person name="Fisher S."/>
            <person name="Foley C.D."/>
            <person name="Franke A."/>
            <person name="Friedrich D."/>
            <person name="Gadbois L."/>
            <person name="Gearin G."/>
            <person name="Gearin C.R."/>
            <person name="Giannoukos G."/>
            <person name="Goode T."/>
            <person name="Graham J."/>
            <person name="Grandbois E."/>
            <person name="Grewal S."/>
            <person name="Gyaltsen K."/>
            <person name="Hafez N."/>
            <person name="Hagos B."/>
            <person name="Hall J."/>
            <person name="Henson C."/>
            <person name="Hollinger A."/>
            <person name="Honan T."/>
            <person name="Huard M.D."/>
            <person name="Hughes L."/>
            <person name="Hurhula B."/>
            <person name="Husby M.E."/>
            <person name="Kamat A."/>
            <person name="Kanga B."/>
            <person name="Kashin S."/>
            <person name="Khazanovich D."/>
            <person name="Kisner P."/>
            <person name="Lance K."/>
            <person name="Lara M."/>
            <person name="Lee W."/>
            <person name="Lennon N."/>
            <person name="Letendre F."/>
            <person name="LeVine R."/>
            <person name="Lipovsky A."/>
            <person name="Liu X."/>
            <person name="Liu J."/>
            <person name="Liu S."/>
            <person name="Lokyitsang T."/>
            <person name="Lokyitsang Y."/>
            <person name="Lubonja R."/>
            <person name="Lui A."/>
            <person name="MacDonald P."/>
            <person name="Magnisalis V."/>
            <person name="Maru K."/>
            <person name="Matthews C."/>
            <person name="McCusker W."/>
            <person name="McDonough S."/>
            <person name="Mehta T."/>
            <person name="Meldrim J."/>
            <person name="Meneus L."/>
            <person name="Mihai O."/>
            <person name="Mihalev A."/>
            <person name="Mihova T."/>
            <person name="Mittelman R."/>
            <person name="Mlenga V."/>
            <person name="Montmayeur A."/>
            <person name="Mulrain L."/>
            <person name="Navidi A."/>
            <person name="Naylor J."/>
            <person name="Negash T."/>
            <person name="Nguyen T."/>
            <person name="Nguyen N."/>
            <person name="Nicol R."/>
            <person name="Norbu C."/>
            <person name="Norbu N."/>
            <person name="Novod N."/>
            <person name="O'Neill B."/>
            <person name="Osman S."/>
            <person name="Markiewicz E."/>
            <person name="Oyono O.L."/>
            <person name="Patti C."/>
            <person name="Phunkhang P."/>
            <person name="Pierre F."/>
            <person name="Priest M."/>
            <person name="Raghuraman S."/>
            <person name="Rege F."/>
            <person name="Reyes R."/>
            <person name="Rise C."/>
            <person name="Rogov P."/>
            <person name="Ross K."/>
            <person name="Ryan E."/>
            <person name="Settipalli S."/>
            <person name="Shea T."/>
            <person name="Sherpa N."/>
            <person name="Shi L."/>
            <person name="Shih D."/>
            <person name="Sparrow T."/>
            <person name="Spaulding J."/>
            <person name="Stalker J."/>
            <person name="Stange-Thomann N."/>
            <person name="Stavropoulos S."/>
            <person name="Stone C."/>
            <person name="Strader C."/>
            <person name="Tesfaye S."/>
            <person name="Thomson T."/>
            <person name="Thoulutsang Y."/>
            <person name="Thoulutsang D."/>
            <person name="Topham K."/>
            <person name="Topping I."/>
            <person name="Tsamla T."/>
            <person name="Vassiliev H."/>
            <person name="Vo A."/>
            <person name="Wangchuk T."/>
            <person name="Wangdi T."/>
            <person name="Weiand M."/>
            <person name="Wilkinson J."/>
            <person name="Wilson A."/>
            <person name="Yadav S."/>
            <person name="Young G."/>
            <person name="Yu Q."/>
            <person name="Zembek L."/>
            <person name="Zhong D."/>
            <person name="Zimmer A."/>
            <person name="Zwirko Z."/>
            <person name="Jaffe D.B."/>
            <person name="Alvarez P."/>
            <person name="Brockman W."/>
            <person name="Butler J."/>
            <person name="Chin C."/>
            <person name="Gnerre S."/>
            <person name="Grabherr M."/>
            <person name="Kleber M."/>
            <person name="Mauceli E."/>
            <person name="MacCallum I."/>
        </authorList>
    </citation>
    <scope>NUCLEOTIDE SEQUENCE [LARGE SCALE GENOMIC DNA]</scope>
    <source>
        <strain evidence="3 4">TSC#14021-0224.01</strain>
    </source>
</reference>
<protein>
    <submittedName>
        <fullName evidence="3">GG23112</fullName>
    </submittedName>
</protein>
<keyword evidence="1" id="KW-0853">WD repeat</keyword>
<gene>
    <name evidence="3" type="primary">Dere\GG23112</name>
    <name evidence="3" type="ORF">Dere_GG23112</name>
</gene>